<sequence length="138" mass="16040">MLEIYNTFSQSEEDSCDYVKILDILEQHFVPTANETVIHHVFFSCVQKERESFDMFVTELWKLSADCKFGDLRDSLILDRIICSLRDVQVKDRLLSKPNLGLRKCINISSAAKLADSNLKARVKFLEYRRSLLHPAKQ</sequence>
<name>A0ABQ9I5P0_9NEOP</name>
<evidence type="ECO:0000313" key="2">
    <source>
        <dbReference type="Proteomes" id="UP001159363"/>
    </source>
</evidence>
<dbReference type="PANTHER" id="PTHR33198">
    <property type="entry name" value="ANK_REP_REGION DOMAIN-CONTAINING PROTEIN-RELATED"/>
    <property type="match status" value="1"/>
</dbReference>
<comment type="caution">
    <text evidence="1">The sequence shown here is derived from an EMBL/GenBank/DDBJ whole genome shotgun (WGS) entry which is preliminary data.</text>
</comment>
<proteinExistence type="predicted"/>
<protein>
    <submittedName>
        <fullName evidence="1">Uncharacterized protein</fullName>
    </submittedName>
</protein>
<gene>
    <name evidence="1" type="ORF">PR048_004521</name>
</gene>
<reference evidence="1 2" key="1">
    <citation type="submission" date="2023-02" db="EMBL/GenBank/DDBJ databases">
        <title>LHISI_Scaffold_Assembly.</title>
        <authorList>
            <person name="Stuart O.P."/>
            <person name="Cleave R."/>
            <person name="Magrath M.J.L."/>
            <person name="Mikheyev A.S."/>
        </authorList>
    </citation>
    <scope>NUCLEOTIDE SEQUENCE [LARGE SCALE GENOMIC DNA]</scope>
    <source>
        <strain evidence="1">Daus_M_001</strain>
        <tissue evidence="1">Leg muscle</tissue>
    </source>
</reference>
<dbReference type="PANTHER" id="PTHR33198:SF19">
    <property type="entry name" value="CCHC-TYPE DOMAIN-CONTAINING PROTEIN"/>
    <property type="match status" value="1"/>
</dbReference>
<dbReference type="EMBL" id="JARBHB010000002">
    <property type="protein sequence ID" value="KAJ8891956.1"/>
    <property type="molecule type" value="Genomic_DNA"/>
</dbReference>
<accession>A0ABQ9I5P0</accession>
<keyword evidence="2" id="KW-1185">Reference proteome</keyword>
<dbReference type="Proteomes" id="UP001159363">
    <property type="component" value="Chromosome 2"/>
</dbReference>
<organism evidence="1 2">
    <name type="scientific">Dryococelus australis</name>
    <dbReference type="NCBI Taxonomy" id="614101"/>
    <lineage>
        <taxon>Eukaryota</taxon>
        <taxon>Metazoa</taxon>
        <taxon>Ecdysozoa</taxon>
        <taxon>Arthropoda</taxon>
        <taxon>Hexapoda</taxon>
        <taxon>Insecta</taxon>
        <taxon>Pterygota</taxon>
        <taxon>Neoptera</taxon>
        <taxon>Polyneoptera</taxon>
        <taxon>Phasmatodea</taxon>
        <taxon>Verophasmatodea</taxon>
        <taxon>Anareolatae</taxon>
        <taxon>Phasmatidae</taxon>
        <taxon>Eurycanthinae</taxon>
        <taxon>Dryococelus</taxon>
    </lineage>
</organism>
<evidence type="ECO:0000313" key="1">
    <source>
        <dbReference type="EMBL" id="KAJ8891956.1"/>
    </source>
</evidence>